<reference evidence="2" key="1">
    <citation type="submission" date="2022-09" db="EMBL/GenBank/DDBJ databases">
        <title>Aureispira anguillicida sp. nov., isolated from Leptocephalus of Japanese eel Anguilla japonica.</title>
        <authorList>
            <person name="Yuasa K."/>
            <person name="Mekata T."/>
            <person name="Ikunari K."/>
        </authorList>
    </citation>
    <scope>NUCLEOTIDE SEQUENCE</scope>
    <source>
        <strain evidence="2">EL160426</strain>
    </source>
</reference>
<dbReference type="RefSeq" id="WP_264788014.1">
    <property type="nucleotide sequence ID" value="NZ_AP026867.1"/>
</dbReference>
<accession>A0A915YGK2</accession>
<dbReference type="Pfam" id="PF18990">
    <property type="entry name" value="DUF5723"/>
    <property type="match status" value="1"/>
</dbReference>
<evidence type="ECO:0000259" key="1">
    <source>
        <dbReference type="Pfam" id="PF18990"/>
    </source>
</evidence>
<evidence type="ECO:0000313" key="3">
    <source>
        <dbReference type="Proteomes" id="UP001060919"/>
    </source>
</evidence>
<dbReference type="AlphaFoldDB" id="A0A915YGK2"/>
<feature type="domain" description="DUF5723" evidence="1">
    <location>
        <begin position="41"/>
        <end position="425"/>
    </location>
</feature>
<keyword evidence="3" id="KW-1185">Reference proteome</keyword>
<name>A0A915YGK2_9BACT</name>
<proteinExistence type="predicted"/>
<dbReference type="InterPro" id="IPR043781">
    <property type="entry name" value="DUF5723"/>
</dbReference>
<gene>
    <name evidence="2" type="ORF">AsAng_0033760</name>
</gene>
<protein>
    <submittedName>
        <fullName evidence="2">DUF5723 family protein</fullName>
    </submittedName>
</protein>
<evidence type="ECO:0000313" key="2">
    <source>
        <dbReference type="EMBL" id="BDS12652.1"/>
    </source>
</evidence>
<dbReference type="EMBL" id="AP026867">
    <property type="protein sequence ID" value="BDS12652.1"/>
    <property type="molecule type" value="Genomic_DNA"/>
</dbReference>
<dbReference type="Proteomes" id="UP001060919">
    <property type="component" value="Chromosome"/>
</dbReference>
<dbReference type="KEGG" id="aup:AsAng_0033760"/>
<organism evidence="2 3">
    <name type="scientific">Aureispira anguillae</name>
    <dbReference type="NCBI Taxonomy" id="2864201"/>
    <lineage>
        <taxon>Bacteria</taxon>
        <taxon>Pseudomonadati</taxon>
        <taxon>Bacteroidota</taxon>
        <taxon>Saprospiria</taxon>
        <taxon>Saprospirales</taxon>
        <taxon>Saprospiraceae</taxon>
        <taxon>Aureispira</taxon>
    </lineage>
</organism>
<sequence>MKKIKLIALIFTVLLCEIQAQHYTGVAESHYAGYLGLDINPANVVTPYFKTDINLLTYNLSFVNDYATLRWDSLANGTGDFFDRLSYKNGTNEANLAFNGELTLLGGIVSIGDKMGVGFGIKSRFLLNARGINKDLIRMSASGLEDSTFYGSSYTDDYSYLSAMAWNEYSVAFGAEVFNTGKHYLKVGGALKLLQSVGSFYVHAKDISYAFYNADTILNASGQISFGGNEAMLDMFNGKGMPDFYNQFGGGNFGFAADFGAVYEYRPDSEKEYKLKAGLSFHDIGFVSYKKDLTSSNTITFKNSTFNINMFDGIEDLSEINKIIIQDTSQFNHNQGEENYLMQTPSRMNLFVDYKVVKGFYVSFLSEISLFDRNNPHKIVGINSFELTPRYDFKWFGFSLPISYVQNSGFNLGLGLRVGPVFAGSSNLIDLVRAGNEIDKFNVYFGFRIPLYKSVE</sequence>